<proteinExistence type="predicted"/>
<dbReference type="InterPro" id="IPR011042">
    <property type="entry name" value="6-blade_b-propeller_TolB-like"/>
</dbReference>
<accession>A0AAD9Z1X7</accession>
<feature type="domain" description="SMP-30/Gluconolactonase/LRE-like region" evidence="2">
    <location>
        <begin position="131"/>
        <end position="313"/>
    </location>
</feature>
<sequence>MKLLMRAIALSGTLNYASCFALPPPEQIVISEHVKAKLQENDDLVRGCAGYEFPHVVCINHYGSVIKGDFERKVLDGYADSYASTLTPGDSSFGFVSEATFLVFDPVRGRQILGPSPLFDFMFSLPNFTHEGPVYVPDTNELYFARVKPGFLPQLVVNLSATPPTLSEKLADPPIYAGTGGRYKNGEIIYATISGDGSLGGNSFRPGLYALDVKSGKSRTLLNNYYGYYFSSMDDMDIDAKGQIWCTNNDYGRGDSVNTQPPQMGAGTFRFDPQTGQPALVENSLQQPNGIAFSPDYRTLYITDTGAGEVTISPFVPAPRIHWNATKARAIYAFDVDASGKHLLNKRPIYQAMEYAADGIKISRDGYLLAATGHGIDVLTADGTPVVRVQTNFTVANLAWVGTGEGQLGELWAVGRMGVARVKWALKGR</sequence>
<dbReference type="Gene3D" id="2.120.10.30">
    <property type="entry name" value="TolB, C-terminal domain"/>
    <property type="match status" value="1"/>
</dbReference>
<name>A0AAD9Z1X7_9LECA</name>
<evidence type="ECO:0000256" key="1">
    <source>
        <dbReference type="SAM" id="SignalP"/>
    </source>
</evidence>
<feature type="chain" id="PRO_5042208015" description="SMP-30/Gluconolactonase/LRE-like region domain-containing protein" evidence="1">
    <location>
        <begin position="20"/>
        <end position="429"/>
    </location>
</feature>
<keyword evidence="1" id="KW-0732">Signal</keyword>
<organism evidence="3 4">
    <name type="scientific">Lepraria neglecta</name>
    <dbReference type="NCBI Taxonomy" id="209136"/>
    <lineage>
        <taxon>Eukaryota</taxon>
        <taxon>Fungi</taxon>
        <taxon>Dikarya</taxon>
        <taxon>Ascomycota</taxon>
        <taxon>Pezizomycotina</taxon>
        <taxon>Lecanoromycetes</taxon>
        <taxon>OSLEUM clade</taxon>
        <taxon>Lecanoromycetidae</taxon>
        <taxon>Lecanorales</taxon>
        <taxon>Lecanorineae</taxon>
        <taxon>Stereocaulaceae</taxon>
        <taxon>Lepraria</taxon>
    </lineage>
</organism>
<reference evidence="3" key="1">
    <citation type="submission" date="2022-11" db="EMBL/GenBank/DDBJ databases">
        <title>Chromosomal genome sequence assembly and mating type (MAT) locus characterization of the leprose asexual lichenized fungus Lepraria neglecta (Nyl.) Erichsen.</title>
        <authorList>
            <person name="Allen J.L."/>
            <person name="Pfeffer B."/>
        </authorList>
    </citation>
    <scope>NUCLEOTIDE SEQUENCE</scope>
    <source>
        <strain evidence="3">Allen 5258</strain>
    </source>
</reference>
<dbReference type="AlphaFoldDB" id="A0AAD9Z1X7"/>
<feature type="domain" description="SMP-30/Gluconolactonase/LRE-like region" evidence="2">
    <location>
        <begin position="323"/>
        <end position="405"/>
    </location>
</feature>
<feature type="signal peptide" evidence="1">
    <location>
        <begin position="1"/>
        <end position="19"/>
    </location>
</feature>
<evidence type="ECO:0000259" key="2">
    <source>
        <dbReference type="Pfam" id="PF08450"/>
    </source>
</evidence>
<comment type="caution">
    <text evidence="3">The sequence shown here is derived from an EMBL/GenBank/DDBJ whole genome shotgun (WGS) entry which is preliminary data.</text>
</comment>
<dbReference type="Pfam" id="PF08450">
    <property type="entry name" value="SGL"/>
    <property type="match status" value="2"/>
</dbReference>
<evidence type="ECO:0000313" key="4">
    <source>
        <dbReference type="Proteomes" id="UP001276659"/>
    </source>
</evidence>
<evidence type="ECO:0000313" key="3">
    <source>
        <dbReference type="EMBL" id="KAK3170029.1"/>
    </source>
</evidence>
<gene>
    <name evidence="3" type="ORF">OEA41_009414</name>
</gene>
<keyword evidence="4" id="KW-1185">Reference proteome</keyword>
<protein>
    <recommendedName>
        <fullName evidence="2">SMP-30/Gluconolactonase/LRE-like region domain-containing protein</fullName>
    </recommendedName>
</protein>
<dbReference type="InterPro" id="IPR013658">
    <property type="entry name" value="SGL"/>
</dbReference>
<dbReference type="EMBL" id="JASNWA010000009">
    <property type="protein sequence ID" value="KAK3170029.1"/>
    <property type="molecule type" value="Genomic_DNA"/>
</dbReference>
<dbReference type="InterPro" id="IPR052988">
    <property type="entry name" value="Oryzine_lactonohydrolase"/>
</dbReference>
<dbReference type="Proteomes" id="UP001276659">
    <property type="component" value="Unassembled WGS sequence"/>
</dbReference>
<dbReference type="PANTHER" id="PTHR47064">
    <property type="entry name" value="PUTATIVE (AFU_ORTHOLOGUE AFUA_1G08990)-RELATED"/>
    <property type="match status" value="1"/>
</dbReference>
<dbReference type="SUPFAM" id="SSF63829">
    <property type="entry name" value="Calcium-dependent phosphotriesterase"/>
    <property type="match status" value="1"/>
</dbReference>
<dbReference type="PANTHER" id="PTHR47064:SF2">
    <property type="entry name" value="SMP-30_GLUCONOLACTONASE_LRE-LIKE REGION DOMAIN-CONTAINING PROTEIN-RELATED"/>
    <property type="match status" value="1"/>
</dbReference>